<feature type="active site" description="Glycyl thioester intermediate" evidence="5">
    <location>
        <position position="90"/>
    </location>
</feature>
<dbReference type="RefSeq" id="XP_064770958.1">
    <property type="nucleotide sequence ID" value="XM_064911669.1"/>
</dbReference>
<dbReference type="SMART" id="SM00212">
    <property type="entry name" value="UBCc"/>
    <property type="match status" value="1"/>
</dbReference>
<dbReference type="Pfam" id="PF00179">
    <property type="entry name" value="UQ_con"/>
    <property type="match status" value="1"/>
</dbReference>
<dbReference type="InterPro" id="IPR016135">
    <property type="entry name" value="UBQ-conjugating_enzyme/RWD"/>
</dbReference>
<dbReference type="SUPFAM" id="SSF54495">
    <property type="entry name" value="UBC-like"/>
    <property type="match status" value="1"/>
</dbReference>
<dbReference type="InterPro" id="IPR023313">
    <property type="entry name" value="UBQ-conjugating_AS"/>
</dbReference>
<evidence type="ECO:0000259" key="7">
    <source>
        <dbReference type="PROSITE" id="PS50127"/>
    </source>
</evidence>
<dbReference type="PANTHER" id="PTHR24067">
    <property type="entry name" value="UBIQUITIN-CONJUGATING ENZYME E2"/>
    <property type="match status" value="1"/>
</dbReference>
<feature type="domain" description="UBC core" evidence="7">
    <location>
        <begin position="5"/>
        <end position="153"/>
    </location>
</feature>
<proteinExistence type="inferred from homology"/>
<dbReference type="PROSITE" id="PS50127">
    <property type="entry name" value="UBC_2"/>
    <property type="match status" value="1"/>
</dbReference>
<sequence>MASAQAMRRISKEMTDISNVGSSSFKAGPKSDSDLLNWEVEVHGPAGTPYEGGVFKLDLILPPAYPFSPPTMTFTTKVYHPNVLHDGTVCIPLLKTEQWKPACKLITIIDLVIALLSQPNIDDAVEGDVAEVWKNDRPKFDRTAREWTKKYAK</sequence>
<keyword evidence="9" id="KW-1185">Reference proteome</keyword>
<keyword evidence="1" id="KW-0808">Transferase</keyword>
<evidence type="ECO:0000256" key="6">
    <source>
        <dbReference type="RuleBase" id="RU362109"/>
    </source>
</evidence>
<dbReference type="InterPro" id="IPR000608">
    <property type="entry name" value="UBC"/>
</dbReference>
<comment type="similarity">
    <text evidence="6">Belongs to the ubiquitin-conjugating enzyme family.</text>
</comment>
<evidence type="ECO:0000313" key="9">
    <source>
        <dbReference type="Proteomes" id="UP001498771"/>
    </source>
</evidence>
<evidence type="ECO:0000256" key="3">
    <source>
        <dbReference type="ARBA" id="ARBA00022786"/>
    </source>
</evidence>
<keyword evidence="4 6" id="KW-0067">ATP-binding</keyword>
<organism evidence="8 9">
    <name type="scientific">Myxozyma melibiosi</name>
    <dbReference type="NCBI Taxonomy" id="54550"/>
    <lineage>
        <taxon>Eukaryota</taxon>
        <taxon>Fungi</taxon>
        <taxon>Dikarya</taxon>
        <taxon>Ascomycota</taxon>
        <taxon>Saccharomycotina</taxon>
        <taxon>Lipomycetes</taxon>
        <taxon>Lipomycetales</taxon>
        <taxon>Lipomycetaceae</taxon>
        <taxon>Myxozyma</taxon>
    </lineage>
</organism>
<keyword evidence="3 6" id="KW-0833">Ubl conjugation pathway</keyword>
<evidence type="ECO:0000256" key="4">
    <source>
        <dbReference type="ARBA" id="ARBA00022840"/>
    </source>
</evidence>
<accession>A0ABR1FDL8</accession>
<evidence type="ECO:0000256" key="2">
    <source>
        <dbReference type="ARBA" id="ARBA00022741"/>
    </source>
</evidence>
<dbReference type="EMBL" id="JBBJBU010000001">
    <property type="protein sequence ID" value="KAK7207925.1"/>
    <property type="molecule type" value="Genomic_DNA"/>
</dbReference>
<dbReference type="Proteomes" id="UP001498771">
    <property type="component" value="Unassembled WGS sequence"/>
</dbReference>
<evidence type="ECO:0000256" key="1">
    <source>
        <dbReference type="ARBA" id="ARBA00022679"/>
    </source>
</evidence>
<evidence type="ECO:0000256" key="5">
    <source>
        <dbReference type="PROSITE-ProRule" id="PRU10133"/>
    </source>
</evidence>
<dbReference type="Gene3D" id="3.10.110.10">
    <property type="entry name" value="Ubiquitin Conjugating Enzyme"/>
    <property type="match status" value="1"/>
</dbReference>
<dbReference type="GeneID" id="90037181"/>
<name>A0ABR1FDL8_9ASCO</name>
<protein>
    <submittedName>
        <fullName evidence="8">Ubiquitin-conjugating enzyme/RWD-like protein</fullName>
    </submittedName>
</protein>
<dbReference type="InterPro" id="IPR050113">
    <property type="entry name" value="Ub_conjugating_enzyme"/>
</dbReference>
<dbReference type="PROSITE" id="PS00183">
    <property type="entry name" value="UBC_1"/>
    <property type="match status" value="1"/>
</dbReference>
<gene>
    <name evidence="8" type="ORF">BZA70DRAFT_272522</name>
</gene>
<evidence type="ECO:0000313" key="8">
    <source>
        <dbReference type="EMBL" id="KAK7207925.1"/>
    </source>
</evidence>
<comment type="caution">
    <text evidence="8">The sequence shown here is derived from an EMBL/GenBank/DDBJ whole genome shotgun (WGS) entry which is preliminary data.</text>
</comment>
<keyword evidence="2 6" id="KW-0547">Nucleotide-binding</keyword>
<reference evidence="8 9" key="1">
    <citation type="submission" date="2024-03" db="EMBL/GenBank/DDBJ databases">
        <title>Genome-scale model development and genomic sequencing of the oleaginous clade Lipomyces.</title>
        <authorList>
            <consortium name="Lawrence Berkeley National Laboratory"/>
            <person name="Czajka J.J."/>
            <person name="Han Y."/>
            <person name="Kim J."/>
            <person name="Mondo S.J."/>
            <person name="Hofstad B.A."/>
            <person name="Robles A."/>
            <person name="Haridas S."/>
            <person name="Riley R."/>
            <person name="LaButti K."/>
            <person name="Pangilinan J."/>
            <person name="Andreopoulos W."/>
            <person name="Lipzen A."/>
            <person name="Yan J."/>
            <person name="Wang M."/>
            <person name="Ng V."/>
            <person name="Grigoriev I.V."/>
            <person name="Spatafora J.W."/>
            <person name="Magnuson J.K."/>
            <person name="Baker S.E."/>
            <person name="Pomraning K.R."/>
        </authorList>
    </citation>
    <scope>NUCLEOTIDE SEQUENCE [LARGE SCALE GENOMIC DNA]</scope>
    <source>
        <strain evidence="8 9">Phaff 52-87</strain>
    </source>
</reference>